<reference evidence="2 3" key="1">
    <citation type="submission" date="2024-06" db="EMBL/GenBank/DDBJ databases">
        <title>The Natural Products Discovery Center: Release of the First 8490 Sequenced Strains for Exploring Actinobacteria Biosynthetic Diversity.</title>
        <authorList>
            <person name="Kalkreuter E."/>
            <person name="Kautsar S.A."/>
            <person name="Yang D."/>
            <person name="Bader C.D."/>
            <person name="Teijaro C.N."/>
            <person name="Fluegel L."/>
            <person name="Davis C.M."/>
            <person name="Simpson J.R."/>
            <person name="Lauterbach L."/>
            <person name="Steele A.D."/>
            <person name="Gui C."/>
            <person name="Meng S."/>
            <person name="Li G."/>
            <person name="Viehrig K."/>
            <person name="Ye F."/>
            <person name="Su P."/>
            <person name="Kiefer A.F."/>
            <person name="Nichols A."/>
            <person name="Cepeda A.J."/>
            <person name="Yan W."/>
            <person name="Fan B."/>
            <person name="Jiang Y."/>
            <person name="Adhikari A."/>
            <person name="Zheng C.-J."/>
            <person name="Schuster L."/>
            <person name="Cowan T.M."/>
            <person name="Smanski M.J."/>
            <person name="Chevrette M.G."/>
            <person name="De Carvalho L.P.S."/>
            <person name="Shen B."/>
        </authorList>
    </citation>
    <scope>NUCLEOTIDE SEQUENCE [LARGE SCALE GENOMIC DNA]</scope>
    <source>
        <strain evidence="2 3">NPDC052347</strain>
    </source>
</reference>
<dbReference type="InterPro" id="IPR025337">
    <property type="entry name" value="Questin_oxidase-like"/>
</dbReference>
<dbReference type="RefSeq" id="WP_109281562.1">
    <property type="nucleotide sequence ID" value="NZ_JBFAUK010000010.1"/>
</dbReference>
<keyword evidence="3" id="KW-1185">Reference proteome</keyword>
<evidence type="ECO:0000313" key="2">
    <source>
        <dbReference type="EMBL" id="MEV5507911.1"/>
    </source>
</evidence>
<gene>
    <name evidence="2" type="ORF">AB0L16_15750</name>
</gene>
<dbReference type="Proteomes" id="UP001552594">
    <property type="component" value="Unassembled WGS sequence"/>
</dbReference>
<dbReference type="EMBL" id="JBFAUK010000010">
    <property type="protein sequence ID" value="MEV5507911.1"/>
    <property type="molecule type" value="Genomic_DNA"/>
</dbReference>
<sequence length="358" mass="38571">MTQSESSTTLDEALSRLHTTGPEHEGYLSNHGPMAVEALVRHGRTAAEVHHWIDGYRSKLEEMPAAGNLRLDEENWREYLGRPRHLADWTGHFGRLMDQRPWREVLAQWWPRLLPGILGGATHPAIRVGHAVRTLLADGDSAPRTAELAQALGYWAARSLPPATPVTLSGAHRPARALAEVPRVPSRRGGLLSRVGRLPDTPGWPAAVRAPRPARGPEDARELLSELVCEAVRRYAEGAHGEPVMLVHSATAPNAVLRTLPALPRELWVPSYTAAWLAAATVTAAYAPTDARPVPAAVPGTAEEAFERAAAHGDEHVIKLADTALDVAAAAPHYAATALAAVDRACELVAKPAWTARS</sequence>
<evidence type="ECO:0000256" key="1">
    <source>
        <dbReference type="ARBA" id="ARBA00023002"/>
    </source>
</evidence>
<keyword evidence="1" id="KW-0560">Oxidoreductase</keyword>
<evidence type="ECO:0000313" key="3">
    <source>
        <dbReference type="Proteomes" id="UP001552594"/>
    </source>
</evidence>
<name>A0ABV3JYF0_STRON</name>
<accession>A0ABV3JYF0</accession>
<organism evidence="2 3">
    <name type="scientific">Streptomyces orinoci</name>
    <name type="common">Streptoverticillium orinoci</name>
    <dbReference type="NCBI Taxonomy" id="67339"/>
    <lineage>
        <taxon>Bacteria</taxon>
        <taxon>Bacillati</taxon>
        <taxon>Actinomycetota</taxon>
        <taxon>Actinomycetes</taxon>
        <taxon>Kitasatosporales</taxon>
        <taxon>Streptomycetaceae</taxon>
        <taxon>Streptomyces</taxon>
    </lineage>
</organism>
<dbReference type="Pfam" id="PF14027">
    <property type="entry name" value="Questin_oxidase"/>
    <property type="match status" value="1"/>
</dbReference>
<proteinExistence type="predicted"/>
<protein>
    <submittedName>
        <fullName evidence="2">Questin oxidase family protein</fullName>
    </submittedName>
</protein>
<comment type="caution">
    <text evidence="2">The sequence shown here is derived from an EMBL/GenBank/DDBJ whole genome shotgun (WGS) entry which is preliminary data.</text>
</comment>